<sequence length="61" mass="5939">MAVASCAHISAYSASVAAIAGVLMPEIGSHQRQQLHRFAATTLGGTVMANAASNAAAAAAA</sequence>
<protein>
    <submittedName>
        <fullName evidence="1">PPE FAMILY domain protein</fullName>
    </submittedName>
</protein>
<accession>A0ABN0QVJ2</accession>
<name>A0ABN0QVJ2_MYCUL</name>
<gene>
    <name evidence="1" type="ORF">I551_4866</name>
</gene>
<dbReference type="EMBL" id="JAOL01000137">
    <property type="protein sequence ID" value="EUA88659.1"/>
    <property type="molecule type" value="Genomic_DNA"/>
</dbReference>
<organism evidence="1 2">
    <name type="scientific">Mycobacterium ulcerans str. Harvey</name>
    <dbReference type="NCBI Taxonomy" id="1299332"/>
    <lineage>
        <taxon>Bacteria</taxon>
        <taxon>Bacillati</taxon>
        <taxon>Actinomycetota</taxon>
        <taxon>Actinomycetes</taxon>
        <taxon>Mycobacteriales</taxon>
        <taxon>Mycobacteriaceae</taxon>
        <taxon>Mycobacterium</taxon>
        <taxon>Mycobacterium ulcerans group</taxon>
    </lineage>
</organism>
<keyword evidence="2" id="KW-1185">Reference proteome</keyword>
<proteinExistence type="predicted"/>
<comment type="caution">
    <text evidence="1">The sequence shown here is derived from an EMBL/GenBank/DDBJ whole genome shotgun (WGS) entry which is preliminary data.</text>
</comment>
<dbReference type="Proteomes" id="UP000020681">
    <property type="component" value="Unassembled WGS sequence"/>
</dbReference>
<reference evidence="1 2" key="1">
    <citation type="submission" date="2014-01" db="EMBL/GenBank/DDBJ databases">
        <authorList>
            <person name="Dobos K."/>
            <person name="Lenaerts A."/>
            <person name="Ordway D."/>
            <person name="DeGroote M.A."/>
            <person name="Parker T."/>
            <person name="Sizemore C."/>
            <person name="Tallon L.J."/>
            <person name="Sadzewicz L.K."/>
            <person name="Sengamalay N."/>
            <person name="Fraser C.M."/>
            <person name="Hine E."/>
            <person name="Shefchek K.A."/>
            <person name="Das S.P."/>
            <person name="Tettelin H."/>
        </authorList>
    </citation>
    <scope>NUCLEOTIDE SEQUENCE [LARGE SCALE GENOMIC DNA]</scope>
    <source>
        <strain evidence="1 2">Harvey</strain>
    </source>
</reference>
<evidence type="ECO:0000313" key="2">
    <source>
        <dbReference type="Proteomes" id="UP000020681"/>
    </source>
</evidence>
<evidence type="ECO:0000313" key="1">
    <source>
        <dbReference type="EMBL" id="EUA88659.1"/>
    </source>
</evidence>